<protein>
    <submittedName>
        <fullName evidence="1">Uncharacterized protein</fullName>
    </submittedName>
</protein>
<proteinExistence type="predicted"/>
<dbReference type="EMBL" id="BBNS01000013">
    <property type="protein sequence ID" value="GAL71478.1"/>
    <property type="molecule type" value="Genomic_DNA"/>
</dbReference>
<dbReference type="Proteomes" id="UP000029641">
    <property type="component" value="Unassembled WGS sequence"/>
</dbReference>
<evidence type="ECO:0000313" key="5">
    <source>
        <dbReference type="Proteomes" id="UP000030184"/>
    </source>
</evidence>
<organism evidence="1 4">
    <name type="scientific">Jejuia pallidilutea</name>
    <dbReference type="NCBI Taxonomy" id="504487"/>
    <lineage>
        <taxon>Bacteria</taxon>
        <taxon>Pseudomonadati</taxon>
        <taxon>Bacteroidota</taxon>
        <taxon>Flavobacteriia</taxon>
        <taxon>Flavobacteriales</taxon>
        <taxon>Flavobacteriaceae</taxon>
        <taxon>Jejuia</taxon>
    </lineage>
</organism>
<dbReference type="EMBL" id="BBNR01000002">
    <property type="protein sequence ID" value="GAL65848.1"/>
    <property type="molecule type" value="Genomic_DNA"/>
</dbReference>
<dbReference type="Proteomes" id="UP000029646">
    <property type="component" value="Unassembled WGS sequence"/>
</dbReference>
<sequence length="39" mass="4458">MLHDLMNILVYAEKKKTLKTYVLKGFGEICQSQSGERGK</sequence>
<evidence type="ECO:0000313" key="2">
    <source>
        <dbReference type="EMBL" id="GAL71478.1"/>
    </source>
</evidence>
<dbReference type="EMBL" id="BBNY01000003">
    <property type="protein sequence ID" value="GAL88511.1"/>
    <property type="molecule type" value="Genomic_DNA"/>
</dbReference>
<evidence type="ECO:0000313" key="1">
    <source>
        <dbReference type="EMBL" id="GAL65848.1"/>
    </source>
</evidence>
<gene>
    <name evidence="1" type="ORF">JCM19301_3533</name>
    <name evidence="2" type="ORF">JCM19302_1647</name>
    <name evidence="3" type="ORF">JCM19538_3024</name>
</gene>
<accession>A0A090VP81</accession>
<dbReference type="Proteomes" id="UP000030184">
    <property type="component" value="Unassembled WGS sequence"/>
</dbReference>
<dbReference type="AlphaFoldDB" id="A0A090VP81"/>
<name>A0A090VP81_9FLAO</name>
<comment type="caution">
    <text evidence="1">The sequence shown here is derived from an EMBL/GenBank/DDBJ whole genome shotgun (WGS) entry which is preliminary data.</text>
</comment>
<evidence type="ECO:0000313" key="3">
    <source>
        <dbReference type="EMBL" id="GAL88511.1"/>
    </source>
</evidence>
<evidence type="ECO:0000313" key="4">
    <source>
        <dbReference type="Proteomes" id="UP000029641"/>
    </source>
</evidence>
<reference evidence="5" key="1">
    <citation type="journal article" date="2014" name="Genome Announc.">
        <title>Draft Genome Sequence of Marine Flavobacterium Jejuia pallidilutea Strain 11shimoA1 and Pigmentation Mutants.</title>
        <authorList>
            <person name="Takatani N."/>
            <person name="Nakanishi M."/>
            <person name="Meirelles P."/>
            <person name="Mino S."/>
            <person name="Suda W."/>
            <person name="Oshima K."/>
            <person name="Hattori M."/>
            <person name="Ohkuma M."/>
            <person name="Hosokawa M."/>
            <person name="Miyashita K."/>
            <person name="Thompson F.L."/>
            <person name="Niwa A."/>
            <person name="Sawabe T."/>
            <person name="Sawabe T."/>
        </authorList>
    </citation>
    <scope>NUCLEOTIDE SEQUENCE [LARGE SCALE GENOMIC DNA]</scope>
    <source>
        <strain evidence="5">JCM 19538</strain>
    </source>
</reference>
<keyword evidence="5" id="KW-1185">Reference proteome</keyword>